<dbReference type="Gene3D" id="3.40.390.10">
    <property type="entry name" value="Collagenase (Catalytic Domain)"/>
    <property type="match status" value="1"/>
</dbReference>
<evidence type="ECO:0000256" key="2">
    <source>
        <dbReference type="ARBA" id="ARBA00022723"/>
    </source>
</evidence>
<dbReference type="InterPro" id="IPR036024">
    <property type="entry name" value="Somatomedin_B-like_dom_sf"/>
</dbReference>
<dbReference type="SMART" id="SM00289">
    <property type="entry name" value="WR1"/>
    <property type="match status" value="1"/>
</dbReference>
<dbReference type="PANTHER" id="PTHR10127:SF780">
    <property type="entry name" value="METALLOENDOPEPTIDASE"/>
    <property type="match status" value="1"/>
</dbReference>
<feature type="signal peptide" evidence="8">
    <location>
        <begin position="1"/>
        <end position="23"/>
    </location>
</feature>
<dbReference type="SUPFAM" id="SSF55486">
    <property type="entry name" value="Metalloproteases ('zincins'), catalytic domain"/>
    <property type="match status" value="1"/>
</dbReference>
<evidence type="ECO:0000313" key="14">
    <source>
        <dbReference type="RefSeq" id="XP_002735495.1"/>
    </source>
</evidence>
<keyword evidence="2 7" id="KW-0479">Metal-binding</keyword>
<evidence type="ECO:0000256" key="5">
    <source>
        <dbReference type="ARBA" id="ARBA00023049"/>
    </source>
</evidence>
<keyword evidence="1 7" id="KW-0645">Protease</keyword>
<feature type="chain" id="PRO_5044949182" description="Metalloendopeptidase" evidence="8">
    <location>
        <begin position="24"/>
        <end position="696"/>
    </location>
</feature>
<evidence type="ECO:0000259" key="11">
    <source>
        <dbReference type="PROSITE" id="PS51233"/>
    </source>
</evidence>
<organism evidence="13 14">
    <name type="scientific">Saccoglossus kowalevskii</name>
    <name type="common">Acorn worm</name>
    <dbReference type="NCBI Taxonomy" id="10224"/>
    <lineage>
        <taxon>Eukaryota</taxon>
        <taxon>Metazoa</taxon>
        <taxon>Hemichordata</taxon>
        <taxon>Enteropneusta</taxon>
        <taxon>Harrimaniidae</taxon>
        <taxon>Saccoglossus</taxon>
    </lineage>
</organism>
<keyword evidence="6" id="KW-1015">Disulfide bond</keyword>
<keyword evidence="13" id="KW-1185">Reference proteome</keyword>
<keyword evidence="4 7" id="KW-0862">Zinc</keyword>
<dbReference type="Pfam" id="PF01400">
    <property type="entry name" value="Astacin"/>
    <property type="match status" value="1"/>
</dbReference>
<keyword evidence="5 7" id="KW-0482">Metalloprotease</keyword>
<dbReference type="SMART" id="SM00216">
    <property type="entry name" value="VWD"/>
    <property type="match status" value="1"/>
</dbReference>
<dbReference type="GeneID" id="100367827"/>
<keyword evidence="3 7" id="KW-0378">Hydrolase</keyword>
<evidence type="ECO:0000256" key="8">
    <source>
        <dbReference type="RuleBase" id="RU361183"/>
    </source>
</evidence>
<dbReference type="CDD" id="cd04280">
    <property type="entry name" value="ZnMc_astacin_like"/>
    <property type="match status" value="1"/>
</dbReference>
<sequence>MEALRMIFFVCLGAFIGFSVVLGDCDVNLPGICYFVPDYSLGWTEARSKCQELGGDLAVLESEHVRDAVNVLAKNGLKLWIGLRKPDHNGMSPQVEKAIYYDDKKDYSWIQSTANKAKCVIGVGNHDNVFEWQFNDCRSAQSFLCEVSDTEDILHRVNRNAKFAKASRRIRNPDVHDILKINEGLDLFQGDIVLTEEQQRRHDAGMPLFSDEKRGVTTVTSRYWPNNVVNYVFDTNNALDDNGKGIVRAALADLEAETCLTFVEGVATDYVSIFNGDGCWSYLGKTGGKQDMSLYNGPLGTCWWQGIIQHEFLHALGFFHEQSRPDRDAYIEIIWNNIDPNYHSQFNKETAASMDVQSTAYDYGSLMHYGLYDFAINPALPTMTLLQTYGGTVGQRDGLSATDIVEVNGIYPCGVTLTCPYGDPYADAGGQVVYCDLPVGGPTGPFVNSCPVGHSCTAVSSTPGDGSICCPIRLCKGNCGQELQERNCFCGAGCERVGNCCPEYIDECYGKANCYGSGDPHYKTFDNTYYDYQGECEYVFVTDNCLGGTTHFKVIVDNELTWPGSTVSYTKQVRIYVYAMVIELLPNKEVKIGSGTVYPPLTIDYLTISYVGNNVVVNTGYGLRVSWDGSSVINVEAISGLMDEVCGLCGSYNGNSADDFIMLNGNLASSVNEFGNSWGSLPDMCSSNQHWKFGST</sequence>
<comment type="cofactor">
    <cofactor evidence="7 8">
        <name>Zn(2+)</name>
        <dbReference type="ChEBI" id="CHEBI:29105"/>
    </cofactor>
    <text evidence="7 8">Binds 1 zinc ion per subunit.</text>
</comment>
<dbReference type="SMART" id="SM00201">
    <property type="entry name" value="SO"/>
    <property type="match status" value="1"/>
</dbReference>
<proteinExistence type="predicted"/>
<evidence type="ECO:0000259" key="9">
    <source>
        <dbReference type="PROSITE" id="PS50041"/>
    </source>
</evidence>
<reference evidence="14" key="1">
    <citation type="submission" date="2025-08" db="UniProtKB">
        <authorList>
            <consortium name="RefSeq"/>
        </authorList>
    </citation>
    <scope>IDENTIFICATION</scope>
    <source>
        <tissue evidence="14">Testes</tissue>
    </source>
</reference>
<gene>
    <name evidence="14" type="primary">LOC100367827</name>
</gene>
<dbReference type="SUPFAM" id="SSF90188">
    <property type="entry name" value="Somatomedin B domain"/>
    <property type="match status" value="1"/>
</dbReference>
<dbReference type="SMART" id="SM00235">
    <property type="entry name" value="ZnMc"/>
    <property type="match status" value="1"/>
</dbReference>
<evidence type="ECO:0000256" key="3">
    <source>
        <dbReference type="ARBA" id="ARBA00022801"/>
    </source>
</evidence>
<accession>A0ABM0GR53</accession>
<evidence type="ECO:0000259" key="10">
    <source>
        <dbReference type="PROSITE" id="PS50958"/>
    </source>
</evidence>
<feature type="domain" description="C-type lectin" evidence="9">
    <location>
        <begin position="29"/>
        <end position="146"/>
    </location>
</feature>
<dbReference type="InterPro" id="IPR024079">
    <property type="entry name" value="MetalloPept_cat_dom_sf"/>
</dbReference>
<dbReference type="InterPro" id="IPR001846">
    <property type="entry name" value="VWF_type-D"/>
</dbReference>
<dbReference type="SUPFAM" id="SSF56436">
    <property type="entry name" value="C-type lectin-like"/>
    <property type="match status" value="1"/>
</dbReference>
<feature type="binding site" evidence="7">
    <location>
        <position position="310"/>
    </location>
    <ligand>
        <name>Zn(2+)</name>
        <dbReference type="ChEBI" id="CHEBI:29105"/>
        <note>catalytic</note>
    </ligand>
</feature>
<evidence type="ECO:0000259" key="12">
    <source>
        <dbReference type="PROSITE" id="PS51864"/>
    </source>
</evidence>
<evidence type="ECO:0000256" key="7">
    <source>
        <dbReference type="PROSITE-ProRule" id="PRU01211"/>
    </source>
</evidence>
<feature type="domain" description="SMB" evidence="10">
    <location>
        <begin position="471"/>
        <end position="513"/>
    </location>
</feature>
<dbReference type="InterPro" id="IPR001304">
    <property type="entry name" value="C-type_lectin-like"/>
</dbReference>
<protein>
    <recommendedName>
        <fullName evidence="8">Metalloendopeptidase</fullName>
        <ecNumber evidence="8">3.4.24.-</ecNumber>
    </recommendedName>
</protein>
<dbReference type="PROSITE" id="PS50958">
    <property type="entry name" value="SMB_2"/>
    <property type="match status" value="1"/>
</dbReference>
<dbReference type="CDD" id="cd00037">
    <property type="entry name" value="CLECT"/>
    <property type="match status" value="1"/>
</dbReference>
<comment type="caution">
    <text evidence="7">Lacks conserved residue(s) required for the propagation of feature annotation.</text>
</comment>
<evidence type="ECO:0000256" key="4">
    <source>
        <dbReference type="ARBA" id="ARBA00022833"/>
    </source>
</evidence>
<dbReference type="PROSITE" id="PS51233">
    <property type="entry name" value="VWFD"/>
    <property type="match status" value="1"/>
</dbReference>
<dbReference type="PROSITE" id="PS50041">
    <property type="entry name" value="C_TYPE_LECTIN_2"/>
    <property type="match status" value="1"/>
</dbReference>
<dbReference type="InterPro" id="IPR034035">
    <property type="entry name" value="Astacin-like_dom"/>
</dbReference>
<dbReference type="InterPro" id="IPR001212">
    <property type="entry name" value="Somatomedin_B_dom"/>
</dbReference>
<dbReference type="InterPro" id="IPR006150">
    <property type="entry name" value="Cys_repeat_1"/>
</dbReference>
<name>A0ABM0GR53_SACKO</name>
<feature type="domain" description="VWFD" evidence="11">
    <location>
        <begin position="512"/>
        <end position="686"/>
    </location>
</feature>
<dbReference type="PROSITE" id="PS51864">
    <property type="entry name" value="ASTACIN"/>
    <property type="match status" value="1"/>
</dbReference>
<keyword evidence="8" id="KW-0732">Signal</keyword>
<evidence type="ECO:0000256" key="6">
    <source>
        <dbReference type="ARBA" id="ARBA00023157"/>
    </source>
</evidence>
<dbReference type="Proteomes" id="UP000694865">
    <property type="component" value="Unplaced"/>
</dbReference>
<dbReference type="InterPro" id="IPR001506">
    <property type="entry name" value="Peptidase_M12A"/>
</dbReference>
<dbReference type="PRINTS" id="PR00480">
    <property type="entry name" value="ASTACIN"/>
</dbReference>
<dbReference type="Pfam" id="PF00094">
    <property type="entry name" value="VWD"/>
    <property type="match status" value="1"/>
</dbReference>
<dbReference type="PANTHER" id="PTHR10127">
    <property type="entry name" value="DISCOIDIN, CUB, EGF, LAMININ , AND ZINC METALLOPROTEASE DOMAIN CONTAINING"/>
    <property type="match status" value="1"/>
</dbReference>
<feature type="active site" evidence="7">
    <location>
        <position position="311"/>
    </location>
</feature>
<feature type="binding site" evidence="7">
    <location>
        <position position="314"/>
    </location>
    <ligand>
        <name>Zn(2+)</name>
        <dbReference type="ChEBI" id="CHEBI:29105"/>
        <note>catalytic</note>
    </ligand>
</feature>
<dbReference type="EC" id="3.4.24.-" evidence="8"/>
<dbReference type="InterPro" id="IPR006026">
    <property type="entry name" value="Peptidase_Metallo"/>
</dbReference>
<dbReference type="RefSeq" id="XP_002735495.1">
    <property type="nucleotide sequence ID" value="XM_002735449.2"/>
</dbReference>
<evidence type="ECO:0000256" key="1">
    <source>
        <dbReference type="ARBA" id="ARBA00022670"/>
    </source>
</evidence>
<dbReference type="InterPro" id="IPR016186">
    <property type="entry name" value="C-type_lectin-like/link_sf"/>
</dbReference>
<feature type="domain" description="Peptidase M12A" evidence="12">
    <location>
        <begin position="214"/>
        <end position="414"/>
    </location>
</feature>
<evidence type="ECO:0000313" key="13">
    <source>
        <dbReference type="Proteomes" id="UP000694865"/>
    </source>
</evidence>
<dbReference type="Pfam" id="PF00059">
    <property type="entry name" value="Lectin_C"/>
    <property type="match status" value="1"/>
</dbReference>
<dbReference type="Gene3D" id="3.10.100.10">
    <property type="entry name" value="Mannose-Binding Protein A, subunit A"/>
    <property type="match status" value="1"/>
</dbReference>
<dbReference type="SMART" id="SM00034">
    <property type="entry name" value="CLECT"/>
    <property type="match status" value="1"/>
</dbReference>
<feature type="binding site" evidence="7">
    <location>
        <position position="320"/>
    </location>
    <ligand>
        <name>Zn(2+)</name>
        <dbReference type="ChEBI" id="CHEBI:29105"/>
        <note>catalytic</note>
    </ligand>
</feature>
<dbReference type="InterPro" id="IPR016187">
    <property type="entry name" value="CTDL_fold"/>
</dbReference>